<proteinExistence type="predicted"/>
<dbReference type="InterPro" id="IPR011009">
    <property type="entry name" value="Kinase-like_dom_sf"/>
</dbReference>
<dbReference type="Pfam" id="PF04655">
    <property type="entry name" value="APH_6_hur"/>
    <property type="match status" value="1"/>
</dbReference>
<dbReference type="Proteomes" id="UP000268291">
    <property type="component" value="Unassembled WGS sequence"/>
</dbReference>
<keyword evidence="1" id="KW-0808">Transferase</keyword>
<accession>A0ABY0CB05</accession>
<dbReference type="GO" id="GO:0016301">
    <property type="term" value="F:kinase activity"/>
    <property type="evidence" value="ECO:0007669"/>
    <property type="project" value="UniProtKB-KW"/>
</dbReference>
<protein>
    <submittedName>
        <fullName evidence="1">Kinase</fullName>
    </submittedName>
</protein>
<dbReference type="Gene3D" id="3.90.1200.10">
    <property type="match status" value="1"/>
</dbReference>
<gene>
    <name evidence="1" type="ORF">ELQ93_08270</name>
</gene>
<dbReference type="EMBL" id="RZGY01000001">
    <property type="protein sequence ID" value="RUQ86929.1"/>
    <property type="molecule type" value="Genomic_DNA"/>
</dbReference>
<comment type="caution">
    <text evidence="1">The sequence shown here is derived from an EMBL/GenBank/DDBJ whole genome shotgun (WGS) entry which is preliminary data.</text>
</comment>
<organism evidence="1 2">
    <name type="scientific">Labedella gwakjiensis</name>
    <dbReference type="NCBI Taxonomy" id="390269"/>
    <lineage>
        <taxon>Bacteria</taxon>
        <taxon>Bacillati</taxon>
        <taxon>Actinomycetota</taxon>
        <taxon>Actinomycetes</taxon>
        <taxon>Micrococcales</taxon>
        <taxon>Microbacteriaceae</taxon>
        <taxon>Labedella</taxon>
    </lineage>
</organism>
<name>A0ABY0CB05_9MICO</name>
<keyword evidence="1" id="KW-0418">Kinase</keyword>
<dbReference type="SUPFAM" id="SSF56112">
    <property type="entry name" value="Protein kinase-like (PK-like)"/>
    <property type="match status" value="1"/>
</dbReference>
<reference evidence="1 2" key="1">
    <citation type="submission" date="2018-12" db="EMBL/GenBank/DDBJ databases">
        <authorList>
            <person name="hu s."/>
            <person name="Xu Y."/>
            <person name="Xu B."/>
            <person name="Li F."/>
        </authorList>
    </citation>
    <scope>NUCLEOTIDE SEQUENCE [LARGE SCALE GENOMIC DNA]</scope>
    <source>
        <strain evidence="1 2">KSW2-17</strain>
    </source>
</reference>
<keyword evidence="2" id="KW-1185">Reference proteome</keyword>
<evidence type="ECO:0000313" key="1">
    <source>
        <dbReference type="EMBL" id="RUQ86929.1"/>
    </source>
</evidence>
<evidence type="ECO:0000313" key="2">
    <source>
        <dbReference type="Proteomes" id="UP000268291"/>
    </source>
</evidence>
<sequence length="299" mass="32429">MSRPFLPDAFADVIIAREDSRGASWIAELPTTVDELVRRWDLRVDGDALSGRVGLILPVRYRGTPAVLKVPFPENRERSEGWALRTLSDRACVRLFAEDTERHALLLERAGPAGPTATLTADEWIDVAASIASDLAIPAPADAPSLADTAGGWEQQLDQQVSNAHGLLSDGIVSRARETIRAVGRDDGTTLIHGDLHEGNVLAARRRPWLAIDPTAVRGPVAWDAFTVCLTRVSDLSAVPDPGEVLRTRLRRFCRLTASDPEYAIEVAHARAVSSLLHESAGGGAVFGRAFLERLVRTL</sequence>
<dbReference type="InterPro" id="IPR006748">
    <property type="entry name" value="NH2Glyco/OHUrea_AB-resist_kin"/>
</dbReference>